<dbReference type="InterPro" id="IPR015813">
    <property type="entry name" value="Pyrv/PenolPyrv_kinase-like_dom"/>
</dbReference>
<sequence>MKAEEFAARHRSGPIVVIPNAFDAGSAKVIARRRPVAIGTSSAGIANGLGYADGERIGRDEMLAAIKRIVDAVDVGVTADIEAGYGDAAGTAERLLGLGVIGLNLEDARYGGSGLLSVEEACANIAAIRAVAGTSLVINARVDTWLADGDPNALAVARGNAYLAAGADCVFAPGISDFAAVVAGLDGPLNAYAGAGTPPVAELEALGVRRVSVGNAPYDACLRLVERITTELLTVGRYDALFAQ</sequence>
<proteinExistence type="predicted"/>
<gene>
    <name evidence="1" type="ORF">OM076_19775</name>
</gene>
<dbReference type="SUPFAM" id="SSF51621">
    <property type="entry name" value="Phosphoenolpyruvate/pyruvate domain"/>
    <property type="match status" value="1"/>
</dbReference>
<evidence type="ECO:0000313" key="1">
    <source>
        <dbReference type="EMBL" id="MDA0162523.1"/>
    </source>
</evidence>
<organism evidence="1 2">
    <name type="scientific">Solirubrobacter ginsenosidimutans</name>
    <dbReference type="NCBI Taxonomy" id="490573"/>
    <lineage>
        <taxon>Bacteria</taxon>
        <taxon>Bacillati</taxon>
        <taxon>Actinomycetota</taxon>
        <taxon>Thermoleophilia</taxon>
        <taxon>Solirubrobacterales</taxon>
        <taxon>Solirubrobacteraceae</taxon>
        <taxon>Solirubrobacter</taxon>
    </lineage>
</organism>
<keyword evidence="2" id="KW-1185">Reference proteome</keyword>
<dbReference type="InterPro" id="IPR039556">
    <property type="entry name" value="ICL/PEPM"/>
</dbReference>
<dbReference type="PANTHER" id="PTHR42905:SF16">
    <property type="entry name" value="CARBOXYPHOSPHONOENOLPYRUVATE PHOSPHONOMUTASE-LIKE PROTEIN (AFU_ORTHOLOGUE AFUA_5G07230)"/>
    <property type="match status" value="1"/>
</dbReference>
<dbReference type="Gene3D" id="3.20.20.60">
    <property type="entry name" value="Phosphoenolpyruvate-binding domains"/>
    <property type="match status" value="1"/>
</dbReference>
<accession>A0A9X3S6A4</accession>
<protein>
    <submittedName>
        <fullName evidence="1">Isocitrate lyase/phosphoenolpyruvate mutase family protein</fullName>
    </submittedName>
</protein>
<dbReference type="AlphaFoldDB" id="A0A9X3S6A4"/>
<comment type="caution">
    <text evidence="1">The sequence shown here is derived from an EMBL/GenBank/DDBJ whole genome shotgun (WGS) entry which is preliminary data.</text>
</comment>
<dbReference type="PANTHER" id="PTHR42905">
    <property type="entry name" value="PHOSPHOENOLPYRUVATE CARBOXYLASE"/>
    <property type="match status" value="1"/>
</dbReference>
<reference evidence="1" key="1">
    <citation type="submission" date="2022-10" db="EMBL/GenBank/DDBJ databases">
        <title>The WGS of Solirubrobacter ginsenosidimutans DSM 21036.</title>
        <authorList>
            <person name="Jiang Z."/>
        </authorList>
    </citation>
    <scope>NUCLEOTIDE SEQUENCE</scope>
    <source>
        <strain evidence="1">DSM 21036</strain>
    </source>
</reference>
<dbReference type="RefSeq" id="WP_270041764.1">
    <property type="nucleotide sequence ID" value="NZ_JAPDOD010000019.1"/>
</dbReference>
<dbReference type="CDD" id="cd00377">
    <property type="entry name" value="ICL_PEPM"/>
    <property type="match status" value="1"/>
</dbReference>
<dbReference type="EMBL" id="JAPDOD010000019">
    <property type="protein sequence ID" value="MDA0162523.1"/>
    <property type="molecule type" value="Genomic_DNA"/>
</dbReference>
<dbReference type="Proteomes" id="UP001149140">
    <property type="component" value="Unassembled WGS sequence"/>
</dbReference>
<name>A0A9X3S6A4_9ACTN</name>
<dbReference type="InterPro" id="IPR040442">
    <property type="entry name" value="Pyrv_kinase-like_dom_sf"/>
</dbReference>
<dbReference type="Pfam" id="PF13714">
    <property type="entry name" value="PEP_mutase"/>
    <property type="match status" value="1"/>
</dbReference>
<evidence type="ECO:0000313" key="2">
    <source>
        <dbReference type="Proteomes" id="UP001149140"/>
    </source>
</evidence>
<keyword evidence="1" id="KW-0456">Lyase</keyword>
<dbReference type="GO" id="GO:0016829">
    <property type="term" value="F:lyase activity"/>
    <property type="evidence" value="ECO:0007669"/>
    <property type="project" value="UniProtKB-KW"/>
</dbReference>